<dbReference type="GO" id="GO:0016853">
    <property type="term" value="F:isomerase activity"/>
    <property type="evidence" value="ECO:0007669"/>
    <property type="project" value="UniProtKB-KW"/>
</dbReference>
<proteinExistence type="inferred from homology"/>
<protein>
    <submittedName>
        <fullName evidence="3">Enoyl-CoA hydratase/2-(1,2-epoxy-1,2-dihydrophenyl)acetyl-CoA isomerase</fullName>
    </submittedName>
</protein>
<dbReference type="InterPro" id="IPR001753">
    <property type="entry name" value="Enoyl-CoA_hydra/iso"/>
</dbReference>
<dbReference type="Pfam" id="PF00378">
    <property type="entry name" value="ECH_1"/>
    <property type="match status" value="1"/>
</dbReference>
<dbReference type="GO" id="GO:0006635">
    <property type="term" value="P:fatty acid beta-oxidation"/>
    <property type="evidence" value="ECO:0007669"/>
    <property type="project" value="TreeGrafter"/>
</dbReference>
<accession>A0A285V695</accession>
<evidence type="ECO:0000256" key="2">
    <source>
        <dbReference type="RuleBase" id="RU003707"/>
    </source>
</evidence>
<dbReference type="SUPFAM" id="SSF52096">
    <property type="entry name" value="ClpP/crotonase"/>
    <property type="match status" value="1"/>
</dbReference>
<reference evidence="4" key="1">
    <citation type="submission" date="2017-08" db="EMBL/GenBank/DDBJ databases">
        <authorList>
            <person name="Varghese N."/>
            <person name="Submissions S."/>
        </authorList>
    </citation>
    <scope>NUCLEOTIDE SEQUENCE [LARGE SCALE GENOMIC DNA]</scope>
    <source>
        <strain evidence="4">DSM 4725</strain>
    </source>
</reference>
<evidence type="ECO:0000313" key="4">
    <source>
        <dbReference type="Proteomes" id="UP000219435"/>
    </source>
</evidence>
<dbReference type="PANTHER" id="PTHR11941:SF54">
    <property type="entry name" value="ENOYL-COA HYDRATASE, MITOCHONDRIAL"/>
    <property type="match status" value="1"/>
</dbReference>
<dbReference type="InterPro" id="IPR018376">
    <property type="entry name" value="Enoyl-CoA_hyd/isom_CS"/>
</dbReference>
<dbReference type="AlphaFoldDB" id="A0A285V695"/>
<organism evidence="3 4">
    <name type="scientific">Blastococcus aggregatus</name>
    <dbReference type="NCBI Taxonomy" id="38502"/>
    <lineage>
        <taxon>Bacteria</taxon>
        <taxon>Bacillati</taxon>
        <taxon>Actinomycetota</taxon>
        <taxon>Actinomycetes</taxon>
        <taxon>Geodermatophilales</taxon>
        <taxon>Geodermatophilaceae</taxon>
        <taxon>Blastococcus</taxon>
    </lineage>
</organism>
<evidence type="ECO:0000256" key="1">
    <source>
        <dbReference type="ARBA" id="ARBA00005254"/>
    </source>
</evidence>
<dbReference type="Proteomes" id="UP000219435">
    <property type="component" value="Unassembled WGS sequence"/>
</dbReference>
<dbReference type="EMBL" id="OBQI01000002">
    <property type="protein sequence ID" value="SOC48556.1"/>
    <property type="molecule type" value="Genomic_DNA"/>
</dbReference>
<name>A0A285V695_9ACTN</name>
<keyword evidence="3" id="KW-0413">Isomerase</keyword>
<dbReference type="RefSeq" id="WP_097194202.1">
    <property type="nucleotide sequence ID" value="NZ_OBQI01000002.1"/>
</dbReference>
<dbReference type="PROSITE" id="PS00166">
    <property type="entry name" value="ENOYL_COA_HYDRATASE"/>
    <property type="match status" value="1"/>
</dbReference>
<dbReference type="OrthoDB" id="9777711at2"/>
<keyword evidence="4" id="KW-1185">Reference proteome</keyword>
<dbReference type="CDD" id="cd06558">
    <property type="entry name" value="crotonase-like"/>
    <property type="match status" value="1"/>
</dbReference>
<dbReference type="InterPro" id="IPR029045">
    <property type="entry name" value="ClpP/crotonase-like_dom_sf"/>
</dbReference>
<evidence type="ECO:0000313" key="3">
    <source>
        <dbReference type="EMBL" id="SOC48556.1"/>
    </source>
</evidence>
<dbReference type="Gene3D" id="3.90.226.10">
    <property type="entry name" value="2-enoyl-CoA Hydratase, Chain A, domain 1"/>
    <property type="match status" value="1"/>
</dbReference>
<comment type="similarity">
    <text evidence="1 2">Belongs to the enoyl-CoA hydratase/isomerase family.</text>
</comment>
<dbReference type="PANTHER" id="PTHR11941">
    <property type="entry name" value="ENOYL-COA HYDRATASE-RELATED"/>
    <property type="match status" value="1"/>
</dbReference>
<sequence length="271" mass="28447">MTAPPRGLVRTRADRVAELVLDRPDRLNAIDAELVEDLHAALEELREDTGVGVVVVRGNGRAFCAGSDVRDMAQRPQRHLLQGEELASARTAERARLARAFDVVVRLAEMPQPTLAGLHGSVAGAGIGLALTCDLRIAAASTVFVPAWPALALPGDWGVTRLLPAKAGDRAARRLLIGGERVGAQEALALGLVDVVVPDGDLPQALAERARQLAAESSVSAVGATKDLLAVPGLRDAVREEVEATLRCQESAEHAAAVRRFAAGAASRARS</sequence>
<gene>
    <name evidence="3" type="ORF">SAMN05660748_1254</name>
</gene>